<protein>
    <recommendedName>
        <fullName evidence="1">DUF7222 domain-containing protein</fullName>
    </recommendedName>
</protein>
<dbReference type="InterPro" id="IPR055646">
    <property type="entry name" value="DUF7222"/>
</dbReference>
<evidence type="ECO:0000313" key="3">
    <source>
        <dbReference type="Proteomes" id="UP000092651"/>
    </source>
</evidence>
<evidence type="ECO:0000313" key="2">
    <source>
        <dbReference type="EMBL" id="OCA69133.1"/>
    </source>
</evidence>
<dbReference type="Proteomes" id="UP000092651">
    <property type="component" value="Unassembled WGS sequence"/>
</dbReference>
<dbReference type="AlphaFoldDB" id="A0A1B8ZC01"/>
<proteinExistence type="predicted"/>
<evidence type="ECO:0000259" key="1">
    <source>
        <dbReference type="Pfam" id="PF23864"/>
    </source>
</evidence>
<organism evidence="2 3">
    <name type="scientific">Chryseobacterium artocarpi</name>
    <dbReference type="NCBI Taxonomy" id="1414727"/>
    <lineage>
        <taxon>Bacteria</taxon>
        <taxon>Pseudomonadati</taxon>
        <taxon>Bacteroidota</taxon>
        <taxon>Flavobacteriia</taxon>
        <taxon>Flavobacteriales</taxon>
        <taxon>Weeksellaceae</taxon>
        <taxon>Chryseobacterium group</taxon>
        <taxon>Chryseobacterium</taxon>
    </lineage>
</organism>
<feature type="domain" description="DUF7222" evidence="1">
    <location>
        <begin position="61"/>
        <end position="130"/>
    </location>
</feature>
<dbReference type="Pfam" id="PF23864">
    <property type="entry name" value="DUF7222"/>
    <property type="match status" value="1"/>
</dbReference>
<sequence>MSLNKNEKSITPKIQIMKSRKTLTDFFKNCSNPELFRKVWNQGGLSFEKVKQYPNDYYAANTGAVPGMIYYSETCRFAKSNIWLIIEQLSTFEEEIGQPLDKPSDTMQLQNWYTWFAWENMMSELINYLEE</sequence>
<gene>
    <name evidence="2" type="ORF">BBI01_18170</name>
</gene>
<dbReference type="EMBL" id="MAYH01000048">
    <property type="protein sequence ID" value="OCA69133.1"/>
    <property type="molecule type" value="Genomic_DNA"/>
</dbReference>
<reference evidence="2 3" key="1">
    <citation type="submission" date="2016-07" db="EMBL/GenBank/DDBJ databases">
        <authorList>
            <person name="Jeong J.-J."/>
            <person name="Kim D.W."/>
            <person name="Sang M.K."/>
            <person name="Choi I.-G."/>
            <person name="Kim K.D."/>
        </authorList>
    </citation>
    <scope>NUCLEOTIDE SEQUENCE [LARGE SCALE GENOMIC DNA]</scope>
    <source>
        <strain evidence="2 3">UTM-3</strain>
    </source>
</reference>
<comment type="caution">
    <text evidence="2">The sequence shown here is derived from an EMBL/GenBank/DDBJ whole genome shotgun (WGS) entry which is preliminary data.</text>
</comment>
<name>A0A1B8ZC01_9FLAO</name>
<keyword evidence="3" id="KW-1185">Reference proteome</keyword>
<accession>A0A1B8ZC01</accession>